<evidence type="ECO:0000256" key="3">
    <source>
        <dbReference type="ARBA" id="ARBA00013047"/>
    </source>
</evidence>
<sequence length="371" mass="38570">MLREVSNLGEYQRAGVDYSILDKVKRDAVHRAAATSGLLAGHGAEEVSGSRGSTAYVLKVGGLTLATVTEGLGTKSVIAEDYLALTGESRFADVAVDAVAAIVNDVISVGANPMVVTAYFATGDAAWYSDERKSLELLAGWQKACELSGATWGGGESPALPGMLTGAGIELAGSALALVPEGREPVFGDAVTPGDKIVVLPSSGLHTNGSSLARRIASQLPNGLKTSLPSGRDLGAALLDPSVLYPAFVRALLDSPVRPHFLNPITGHGLLKMMRSSTNVRYVLETVPEVPEVLDFLAQQAGMSAAESYATLNMGFGYVAVVPADDADKTVEIARAAGYEAFVAGEVVAGDRSVSVPSLGIEYQDEEFKIT</sequence>
<dbReference type="GO" id="GO:0004641">
    <property type="term" value="F:phosphoribosylformylglycinamidine cyclo-ligase activity"/>
    <property type="evidence" value="ECO:0007669"/>
    <property type="project" value="UniProtKB-EC"/>
</dbReference>
<dbReference type="EC" id="6.3.3.1" evidence="3"/>
<dbReference type="InterPro" id="IPR016188">
    <property type="entry name" value="PurM-like_N"/>
</dbReference>
<gene>
    <name evidence="14" type="ORF">DMH04_01385</name>
</gene>
<dbReference type="SUPFAM" id="SSF56042">
    <property type="entry name" value="PurM C-terminal domain-like"/>
    <property type="match status" value="1"/>
</dbReference>
<dbReference type="InterPro" id="IPR036676">
    <property type="entry name" value="PurM-like_C_sf"/>
</dbReference>
<accession>A0A428ZUA4</accession>
<feature type="domain" description="PurM-like C-terminal" evidence="13">
    <location>
        <begin position="193"/>
        <end position="353"/>
    </location>
</feature>
<evidence type="ECO:0000256" key="7">
    <source>
        <dbReference type="ARBA" id="ARBA00022840"/>
    </source>
</evidence>
<dbReference type="Pfam" id="PF02769">
    <property type="entry name" value="AIRS_C"/>
    <property type="match status" value="1"/>
</dbReference>
<dbReference type="InterPro" id="IPR036921">
    <property type="entry name" value="PurM-like_N_sf"/>
</dbReference>
<comment type="similarity">
    <text evidence="2">Belongs to the AIR synthase family.</text>
</comment>
<dbReference type="InterPro" id="IPR010918">
    <property type="entry name" value="PurM-like_C_dom"/>
</dbReference>
<keyword evidence="7" id="KW-0067">ATP-binding</keyword>
<evidence type="ECO:0000259" key="13">
    <source>
        <dbReference type="Pfam" id="PF02769"/>
    </source>
</evidence>
<comment type="pathway">
    <text evidence="1">Purine metabolism; IMP biosynthesis via de novo pathway; 5-amino-1-(5-phospho-D-ribosyl)imidazole from N(2)-formyl-N(1)-(5-phospho-D-ribosyl)glycinamide: step 2/2.</text>
</comment>
<keyword evidence="6" id="KW-0547">Nucleotide-binding</keyword>
<comment type="caution">
    <text evidence="14">The sequence shown here is derived from an EMBL/GenBank/DDBJ whole genome shotgun (WGS) entry which is preliminary data.</text>
</comment>
<dbReference type="Proteomes" id="UP000287547">
    <property type="component" value="Unassembled WGS sequence"/>
</dbReference>
<evidence type="ECO:0000256" key="2">
    <source>
        <dbReference type="ARBA" id="ARBA00010280"/>
    </source>
</evidence>
<evidence type="ECO:0000256" key="5">
    <source>
        <dbReference type="ARBA" id="ARBA00022598"/>
    </source>
</evidence>
<dbReference type="Pfam" id="PF00586">
    <property type="entry name" value="AIRS"/>
    <property type="match status" value="1"/>
</dbReference>
<feature type="domain" description="PurM-like N-terminal" evidence="12">
    <location>
        <begin position="53"/>
        <end position="158"/>
    </location>
</feature>
<dbReference type="PANTHER" id="PTHR10520">
    <property type="entry name" value="TRIFUNCTIONAL PURINE BIOSYNTHETIC PROTEIN ADENOSINE-3-RELATED"/>
    <property type="match status" value="1"/>
</dbReference>
<dbReference type="AlphaFoldDB" id="A0A428ZUA4"/>
<evidence type="ECO:0000256" key="10">
    <source>
        <dbReference type="ARBA" id="ARBA00033093"/>
    </source>
</evidence>
<protein>
    <recommendedName>
        <fullName evidence="4">Phosphoribosylformylglycinamidine cyclo-ligase</fullName>
        <ecNumber evidence="3">6.3.3.1</ecNumber>
    </recommendedName>
    <alternativeName>
        <fullName evidence="9">AIR synthase</fullName>
    </alternativeName>
    <alternativeName>
        <fullName evidence="10">AIRS</fullName>
    </alternativeName>
    <alternativeName>
        <fullName evidence="8">Phosphoribosyl-aminoimidazole synthetase</fullName>
    </alternativeName>
</protein>
<dbReference type="GO" id="GO:0006189">
    <property type="term" value="P:'de novo' IMP biosynthetic process"/>
    <property type="evidence" value="ECO:0007669"/>
    <property type="project" value="UniProtKB-UniPathway"/>
</dbReference>
<name>A0A428ZUA4_KIBAR</name>
<dbReference type="Gene3D" id="3.30.1330.10">
    <property type="entry name" value="PurM-like, N-terminal domain"/>
    <property type="match status" value="1"/>
</dbReference>
<dbReference type="EMBL" id="QHKI01000001">
    <property type="protein sequence ID" value="RSM91659.1"/>
    <property type="molecule type" value="Genomic_DNA"/>
</dbReference>
<evidence type="ECO:0000256" key="6">
    <source>
        <dbReference type="ARBA" id="ARBA00022741"/>
    </source>
</evidence>
<evidence type="ECO:0000313" key="15">
    <source>
        <dbReference type="Proteomes" id="UP000287547"/>
    </source>
</evidence>
<evidence type="ECO:0000256" key="8">
    <source>
        <dbReference type="ARBA" id="ARBA00031908"/>
    </source>
</evidence>
<evidence type="ECO:0000256" key="4">
    <source>
        <dbReference type="ARBA" id="ARBA00020367"/>
    </source>
</evidence>
<dbReference type="GO" id="GO:0046084">
    <property type="term" value="P:adenine biosynthetic process"/>
    <property type="evidence" value="ECO:0007669"/>
    <property type="project" value="TreeGrafter"/>
</dbReference>
<keyword evidence="5 14" id="KW-0436">Ligase</keyword>
<evidence type="ECO:0000256" key="11">
    <source>
        <dbReference type="ARBA" id="ARBA00049057"/>
    </source>
</evidence>
<evidence type="ECO:0000256" key="9">
    <source>
        <dbReference type="ARBA" id="ARBA00032931"/>
    </source>
</evidence>
<evidence type="ECO:0000313" key="14">
    <source>
        <dbReference type="EMBL" id="RSM91659.1"/>
    </source>
</evidence>
<dbReference type="PANTHER" id="PTHR10520:SF12">
    <property type="entry name" value="TRIFUNCTIONAL PURINE BIOSYNTHETIC PROTEIN ADENOSINE-3"/>
    <property type="match status" value="1"/>
</dbReference>
<evidence type="ECO:0000259" key="12">
    <source>
        <dbReference type="Pfam" id="PF00586"/>
    </source>
</evidence>
<dbReference type="InterPro" id="IPR004733">
    <property type="entry name" value="PurM_cligase"/>
</dbReference>
<dbReference type="UniPathway" id="UPA00074">
    <property type="reaction ID" value="UER00129"/>
</dbReference>
<organism evidence="14 15">
    <name type="scientific">Kibdelosporangium aridum</name>
    <dbReference type="NCBI Taxonomy" id="2030"/>
    <lineage>
        <taxon>Bacteria</taxon>
        <taxon>Bacillati</taxon>
        <taxon>Actinomycetota</taxon>
        <taxon>Actinomycetes</taxon>
        <taxon>Pseudonocardiales</taxon>
        <taxon>Pseudonocardiaceae</taxon>
        <taxon>Kibdelosporangium</taxon>
    </lineage>
</organism>
<dbReference type="SUPFAM" id="SSF55326">
    <property type="entry name" value="PurM N-terminal domain-like"/>
    <property type="match status" value="1"/>
</dbReference>
<dbReference type="GO" id="GO:0004637">
    <property type="term" value="F:phosphoribosylamine-glycine ligase activity"/>
    <property type="evidence" value="ECO:0007669"/>
    <property type="project" value="TreeGrafter"/>
</dbReference>
<evidence type="ECO:0000256" key="1">
    <source>
        <dbReference type="ARBA" id="ARBA00004686"/>
    </source>
</evidence>
<proteinExistence type="inferred from homology"/>
<reference evidence="14 15" key="1">
    <citation type="submission" date="2018-05" db="EMBL/GenBank/DDBJ databases">
        <title>Evolution of GPA BGCs.</title>
        <authorList>
            <person name="Waglechner N."/>
            <person name="Wright G.D."/>
        </authorList>
    </citation>
    <scope>NUCLEOTIDE SEQUENCE [LARGE SCALE GENOMIC DNA]</scope>
    <source>
        <strain evidence="14 15">A82846</strain>
    </source>
</reference>
<comment type="catalytic activity">
    <reaction evidence="11">
        <text>2-formamido-N(1)-(5-O-phospho-beta-D-ribosyl)acetamidine + ATP = 5-amino-1-(5-phospho-beta-D-ribosyl)imidazole + ADP + phosphate + H(+)</text>
        <dbReference type="Rhea" id="RHEA:23032"/>
        <dbReference type="ChEBI" id="CHEBI:15378"/>
        <dbReference type="ChEBI" id="CHEBI:30616"/>
        <dbReference type="ChEBI" id="CHEBI:43474"/>
        <dbReference type="ChEBI" id="CHEBI:137981"/>
        <dbReference type="ChEBI" id="CHEBI:147287"/>
        <dbReference type="ChEBI" id="CHEBI:456216"/>
        <dbReference type="EC" id="6.3.3.1"/>
    </reaction>
</comment>
<dbReference type="GO" id="GO:0005829">
    <property type="term" value="C:cytosol"/>
    <property type="evidence" value="ECO:0007669"/>
    <property type="project" value="TreeGrafter"/>
</dbReference>
<dbReference type="Gene3D" id="3.90.650.10">
    <property type="entry name" value="PurM-like C-terminal domain"/>
    <property type="match status" value="1"/>
</dbReference>
<dbReference type="GO" id="GO:0005524">
    <property type="term" value="F:ATP binding"/>
    <property type="evidence" value="ECO:0007669"/>
    <property type="project" value="UniProtKB-KW"/>
</dbReference>